<dbReference type="Gene3D" id="1.20.5.1300">
    <property type="match status" value="1"/>
</dbReference>
<dbReference type="EC" id="3.5.4.19" evidence="9"/>
<dbReference type="GO" id="GO:0046872">
    <property type="term" value="F:metal ion binding"/>
    <property type="evidence" value="ECO:0007669"/>
    <property type="project" value="UniProtKB-KW"/>
</dbReference>
<evidence type="ECO:0000256" key="1">
    <source>
        <dbReference type="ARBA" id="ARBA00000024"/>
    </source>
</evidence>
<evidence type="ECO:0000256" key="5">
    <source>
        <dbReference type="ARBA" id="ARBA00005169"/>
    </source>
</evidence>
<keyword evidence="13" id="KW-0479">Metal-binding</keyword>
<evidence type="ECO:0000256" key="6">
    <source>
        <dbReference type="ARBA" id="ARBA00005204"/>
    </source>
</evidence>
<dbReference type="InterPro" id="IPR008179">
    <property type="entry name" value="HisE"/>
</dbReference>
<dbReference type="InterPro" id="IPR001692">
    <property type="entry name" value="Histidinol_DH_CS"/>
</dbReference>
<evidence type="ECO:0000256" key="3">
    <source>
        <dbReference type="ARBA" id="ARBA00001947"/>
    </source>
</evidence>
<comment type="cofactor">
    <cofactor evidence="3">
        <name>Zn(2+)</name>
        <dbReference type="ChEBI" id="CHEBI:29105"/>
    </cofactor>
</comment>
<organism evidence="24 25">
    <name type="scientific">Caulochytrium protostelioides</name>
    <dbReference type="NCBI Taxonomy" id="1555241"/>
    <lineage>
        <taxon>Eukaryota</taxon>
        <taxon>Fungi</taxon>
        <taxon>Fungi incertae sedis</taxon>
        <taxon>Chytridiomycota</taxon>
        <taxon>Chytridiomycota incertae sedis</taxon>
        <taxon>Chytridiomycetes</taxon>
        <taxon>Caulochytriales</taxon>
        <taxon>Caulochytriaceae</taxon>
        <taxon>Caulochytrium</taxon>
    </lineage>
</organism>
<evidence type="ECO:0000256" key="16">
    <source>
        <dbReference type="ARBA" id="ARBA00022833"/>
    </source>
</evidence>
<dbReference type="STRING" id="1555241.A0A4V1IUJ0"/>
<dbReference type="UniPathway" id="UPA00031">
    <property type="reaction ID" value="UER00007"/>
</dbReference>
<comment type="pathway">
    <text evidence="5">Amino-acid biosynthesis; L-histidine biosynthesis; L-histidine from 5-phospho-alpha-D-ribose 1-diphosphate: step 3/9.</text>
</comment>
<dbReference type="InterPro" id="IPR038019">
    <property type="entry name" value="PRib_AMP_CycHydrolase_sf"/>
</dbReference>
<comment type="pathway">
    <text evidence="4">Amino-acid biosynthesis; L-histidine biosynthesis; L-histidine from 5-phospho-alpha-D-ribose 1-diphosphate: step 9/9.</text>
</comment>
<keyword evidence="16" id="KW-0862">Zinc</keyword>
<dbReference type="Gene3D" id="1.10.287.1080">
    <property type="entry name" value="MazG-like"/>
    <property type="match status" value="1"/>
</dbReference>
<proteinExistence type="inferred from homology"/>
<name>A0A4V1IUJ0_9FUNG</name>
<dbReference type="AlphaFoldDB" id="A0A4V1IUJ0"/>
<evidence type="ECO:0000256" key="13">
    <source>
        <dbReference type="ARBA" id="ARBA00022723"/>
    </source>
</evidence>
<dbReference type="PANTHER" id="PTHR21256">
    <property type="entry name" value="HISTIDINOL DEHYDROGENASE HDH"/>
    <property type="match status" value="1"/>
</dbReference>
<keyword evidence="20" id="KW-0368">Histidine biosynthesis</keyword>
<evidence type="ECO:0000256" key="10">
    <source>
        <dbReference type="ARBA" id="ARBA00012965"/>
    </source>
</evidence>
<evidence type="ECO:0000256" key="12">
    <source>
        <dbReference type="ARBA" id="ARBA00022605"/>
    </source>
</evidence>
<evidence type="ECO:0000256" key="17">
    <source>
        <dbReference type="ARBA" id="ARBA00022840"/>
    </source>
</evidence>
<evidence type="ECO:0000256" key="21">
    <source>
        <dbReference type="ARBA" id="ARBA00023268"/>
    </source>
</evidence>
<feature type="non-terminal residue" evidence="24">
    <location>
        <position position="1"/>
    </location>
</feature>
<evidence type="ECO:0000256" key="11">
    <source>
        <dbReference type="ARBA" id="ARBA00017884"/>
    </source>
</evidence>
<dbReference type="GO" id="GO:0004399">
    <property type="term" value="F:histidinol dehydrogenase activity"/>
    <property type="evidence" value="ECO:0007669"/>
    <property type="project" value="UniProtKB-EC"/>
</dbReference>
<dbReference type="SUPFAM" id="SSF53720">
    <property type="entry name" value="ALDH-like"/>
    <property type="match status" value="1"/>
</dbReference>
<dbReference type="CDD" id="cd06572">
    <property type="entry name" value="Histidinol_dh"/>
    <property type="match status" value="1"/>
</dbReference>
<keyword evidence="12" id="KW-0028">Amino-acid biosynthesis</keyword>
<dbReference type="HAMAP" id="MF_01024">
    <property type="entry name" value="HisD"/>
    <property type="match status" value="1"/>
</dbReference>
<dbReference type="EMBL" id="ML014201">
    <property type="protein sequence ID" value="RKP00729.1"/>
    <property type="molecule type" value="Genomic_DNA"/>
</dbReference>
<keyword evidence="15" id="KW-0378">Hydrolase</keyword>
<dbReference type="PRINTS" id="PR00083">
    <property type="entry name" value="HOLDHDRGNASE"/>
</dbReference>
<dbReference type="OrthoDB" id="1703565at2759"/>
<dbReference type="FunFam" id="3.40.50.1980:FF:000001">
    <property type="entry name" value="Histidinol dehydrogenase"/>
    <property type="match status" value="1"/>
</dbReference>
<keyword evidence="21" id="KW-0511">Multifunctional enzyme</keyword>
<dbReference type="Gene3D" id="3.10.20.810">
    <property type="entry name" value="Phosphoribosyl-AMP cyclohydrolase"/>
    <property type="match status" value="1"/>
</dbReference>
<dbReference type="GO" id="GO:0004635">
    <property type="term" value="F:phosphoribosyl-AMP cyclohydrolase activity"/>
    <property type="evidence" value="ECO:0007669"/>
    <property type="project" value="UniProtKB-EC"/>
</dbReference>
<dbReference type="EC" id="1.1.1.23" evidence="10"/>
<evidence type="ECO:0000256" key="15">
    <source>
        <dbReference type="ARBA" id="ARBA00022801"/>
    </source>
</evidence>
<sequence>AQLVSDRPDGLFPTVVTDTLGVALGLAYSSATSLSAAVRHGQGVYQSRTRGLWFKGATSGAVQRLCRIDYDCDADALRFTVEQAAPGFCHLATHTCFGAARGLVGLEAVVDQRFRAATATASGGATAPAASYTTRLFTEPGLLDAKIREEAAELTDATTRNDVIWEAADLLYFMLVKCRQQGVGLADLAVELDRRTKFVKRRRGDAKPAFTEAESRESQPDDYTIQLYDLRSPEAQQAGPIHPKAVSGADRAALLQRPIMAQSDIMGKVVPIMQRVRAEGDAALRAFNAQFDRVHLDAVVINAPFPVDQLELPDATKQALHTAYGNIRQFHAAQVRPTLAVEPMPGVHLQRFARPIERVGLYIPGGTAVLPSTALMLGIPAQVAGCRQIVVASPPQAATGTIAPEVMYVAHLVGAQQIVLAGGAHAVAAMAYGTESVHKVDKIFGPGNQFVTAAKMAVSQDSTALTAIDMPAGPSEVLVVADATANAEYVASDLLSQAEHGKDSQVVLVTVGLDAAGLDAIQACVAAQAARLPRRAIVAACLAHSYAVATDAIADALAFSNAYAPEHLILHVADAAALLPQITSAGSVFVGPWSPESCGDYASGTNHALPTYGFARMYSGVSTDSFCKHITSQEITREGLRAIGPTVSTLAGVEALHAHQYAVDVRLRDLENAA</sequence>
<dbReference type="Pfam" id="PF01502">
    <property type="entry name" value="PRA-CH"/>
    <property type="match status" value="1"/>
</dbReference>
<feature type="domain" description="Phosphoribosyl-AMP cyclohydrolase" evidence="23">
    <location>
        <begin position="26"/>
        <end position="97"/>
    </location>
</feature>
<dbReference type="SUPFAM" id="SSF141734">
    <property type="entry name" value="HisI-like"/>
    <property type="match status" value="1"/>
</dbReference>
<dbReference type="PROSITE" id="PS00611">
    <property type="entry name" value="HISOL_DEHYDROGENASE"/>
    <property type="match status" value="1"/>
</dbReference>
<evidence type="ECO:0000256" key="9">
    <source>
        <dbReference type="ARBA" id="ARBA00012721"/>
    </source>
</evidence>
<dbReference type="GO" id="GO:0000105">
    <property type="term" value="P:L-histidine biosynthetic process"/>
    <property type="evidence" value="ECO:0007669"/>
    <property type="project" value="UniProtKB-UniPathway"/>
</dbReference>
<evidence type="ECO:0000259" key="23">
    <source>
        <dbReference type="Pfam" id="PF01502"/>
    </source>
</evidence>
<dbReference type="Pfam" id="PF01503">
    <property type="entry name" value="PRA-PH"/>
    <property type="match status" value="1"/>
</dbReference>
<protein>
    <recommendedName>
        <fullName evidence="11">Histidine biosynthesis trifunctional protein</fullName>
        <ecNumber evidence="10">1.1.1.23</ecNumber>
        <ecNumber evidence="9">3.5.4.19</ecNumber>
        <ecNumber evidence="8">3.6.1.31</ecNumber>
    </recommendedName>
</protein>
<dbReference type="PANTHER" id="PTHR21256:SF2">
    <property type="entry name" value="HISTIDINE BIOSYNTHESIS TRIFUNCTIONAL PROTEIN"/>
    <property type="match status" value="1"/>
</dbReference>
<keyword evidence="17" id="KW-0067">ATP-binding</keyword>
<evidence type="ECO:0000256" key="18">
    <source>
        <dbReference type="ARBA" id="ARBA00023002"/>
    </source>
</evidence>
<evidence type="ECO:0000256" key="8">
    <source>
        <dbReference type="ARBA" id="ARBA00012414"/>
    </source>
</evidence>
<evidence type="ECO:0000256" key="7">
    <source>
        <dbReference type="ARBA" id="ARBA00008260"/>
    </source>
</evidence>
<comment type="catalytic activity">
    <reaction evidence="22">
        <text>L-histidinol + 2 NAD(+) + H2O = L-histidine + 2 NADH + 3 H(+)</text>
        <dbReference type="Rhea" id="RHEA:20641"/>
        <dbReference type="ChEBI" id="CHEBI:15377"/>
        <dbReference type="ChEBI" id="CHEBI:15378"/>
        <dbReference type="ChEBI" id="CHEBI:57540"/>
        <dbReference type="ChEBI" id="CHEBI:57595"/>
        <dbReference type="ChEBI" id="CHEBI:57699"/>
        <dbReference type="ChEBI" id="CHEBI:57945"/>
        <dbReference type="EC" id="1.1.1.23"/>
    </reaction>
</comment>
<dbReference type="GO" id="GO:0051287">
    <property type="term" value="F:NAD binding"/>
    <property type="evidence" value="ECO:0007669"/>
    <property type="project" value="InterPro"/>
</dbReference>
<dbReference type="FunFam" id="3.40.50.1980:FF:000050">
    <property type="entry name" value="Histidine biosynthesis trifunctional protein"/>
    <property type="match status" value="1"/>
</dbReference>
<dbReference type="GO" id="GO:0004636">
    <property type="term" value="F:phosphoribosyl-ATP diphosphatase activity"/>
    <property type="evidence" value="ECO:0007669"/>
    <property type="project" value="UniProtKB-EC"/>
</dbReference>
<evidence type="ECO:0000256" key="2">
    <source>
        <dbReference type="ARBA" id="ARBA00001460"/>
    </source>
</evidence>
<accession>A0A4V1IUJ0</accession>
<keyword evidence="18" id="KW-0560">Oxidoreductase</keyword>
<dbReference type="GO" id="GO:0005829">
    <property type="term" value="C:cytosol"/>
    <property type="evidence" value="ECO:0007669"/>
    <property type="project" value="TreeGrafter"/>
</dbReference>
<dbReference type="Pfam" id="PF00815">
    <property type="entry name" value="Histidinol_dh"/>
    <property type="match status" value="1"/>
</dbReference>
<dbReference type="Proteomes" id="UP000274922">
    <property type="component" value="Unassembled WGS sequence"/>
</dbReference>
<dbReference type="NCBIfam" id="TIGR00069">
    <property type="entry name" value="hisD"/>
    <property type="match status" value="1"/>
</dbReference>
<evidence type="ECO:0000256" key="20">
    <source>
        <dbReference type="ARBA" id="ARBA00023102"/>
    </source>
</evidence>
<evidence type="ECO:0000256" key="14">
    <source>
        <dbReference type="ARBA" id="ARBA00022741"/>
    </source>
</evidence>
<keyword evidence="19" id="KW-0520">NAD</keyword>
<dbReference type="NCBIfam" id="TIGR03188">
    <property type="entry name" value="histidine_hisI"/>
    <property type="match status" value="1"/>
</dbReference>
<keyword evidence="25" id="KW-1185">Reference proteome</keyword>
<comment type="catalytic activity">
    <reaction evidence="2">
        <text>1-(5-phospho-beta-D-ribosyl)-ATP + H2O = 1-(5-phospho-beta-D-ribosyl)-5'-AMP + diphosphate + H(+)</text>
        <dbReference type="Rhea" id="RHEA:22828"/>
        <dbReference type="ChEBI" id="CHEBI:15377"/>
        <dbReference type="ChEBI" id="CHEBI:15378"/>
        <dbReference type="ChEBI" id="CHEBI:33019"/>
        <dbReference type="ChEBI" id="CHEBI:59457"/>
        <dbReference type="ChEBI" id="CHEBI:73183"/>
        <dbReference type="EC" id="3.6.1.31"/>
    </reaction>
</comment>
<reference evidence="25" key="1">
    <citation type="journal article" date="2018" name="Nat. Microbiol.">
        <title>Leveraging single-cell genomics to expand the fungal tree of life.</title>
        <authorList>
            <person name="Ahrendt S.R."/>
            <person name="Quandt C.A."/>
            <person name="Ciobanu D."/>
            <person name="Clum A."/>
            <person name="Salamov A."/>
            <person name="Andreopoulos B."/>
            <person name="Cheng J.F."/>
            <person name="Woyke T."/>
            <person name="Pelin A."/>
            <person name="Henrissat B."/>
            <person name="Reynolds N.K."/>
            <person name="Benny G.L."/>
            <person name="Smith M.E."/>
            <person name="James T.Y."/>
            <person name="Grigoriev I.V."/>
        </authorList>
    </citation>
    <scope>NUCLEOTIDE SEQUENCE [LARGE SCALE GENOMIC DNA]</scope>
    <source>
        <strain evidence="25">ATCC 52028</strain>
    </source>
</reference>
<comment type="pathway">
    <text evidence="6">Amino-acid biosynthesis; L-histidine biosynthesis; L-histidine from 5-phospho-alpha-D-ribose 1-diphosphate: step 2/9.</text>
</comment>
<dbReference type="InterPro" id="IPR021130">
    <property type="entry name" value="PRib-ATP_PPHydrolase-like"/>
</dbReference>
<dbReference type="GO" id="GO:0005524">
    <property type="term" value="F:ATP binding"/>
    <property type="evidence" value="ECO:0007669"/>
    <property type="project" value="UniProtKB-KW"/>
</dbReference>
<dbReference type="InterPro" id="IPR012131">
    <property type="entry name" value="Hstdl_DH"/>
</dbReference>
<dbReference type="FunFam" id="1.20.5.1300:FF:000001">
    <property type="entry name" value="Histidine biosynthesis trifunctional protein"/>
    <property type="match status" value="1"/>
</dbReference>
<evidence type="ECO:0000256" key="4">
    <source>
        <dbReference type="ARBA" id="ARBA00004940"/>
    </source>
</evidence>
<evidence type="ECO:0000256" key="22">
    <source>
        <dbReference type="ARBA" id="ARBA00049489"/>
    </source>
</evidence>
<dbReference type="EC" id="3.6.1.31" evidence="8"/>
<dbReference type="InterPro" id="IPR016161">
    <property type="entry name" value="Ald_DH/histidinol_DH"/>
</dbReference>
<comment type="catalytic activity">
    <reaction evidence="1">
        <text>1-(5-phospho-beta-D-ribosyl)-5'-AMP + H2O = 1-(5-phospho-beta-D-ribosyl)-5-[(5-phospho-beta-D-ribosylamino)methylideneamino]imidazole-4-carboxamide</text>
        <dbReference type="Rhea" id="RHEA:20049"/>
        <dbReference type="ChEBI" id="CHEBI:15377"/>
        <dbReference type="ChEBI" id="CHEBI:58435"/>
        <dbReference type="ChEBI" id="CHEBI:59457"/>
        <dbReference type="EC" id="3.5.4.19"/>
    </reaction>
</comment>
<dbReference type="SUPFAM" id="SSF101386">
    <property type="entry name" value="all-alpha NTP pyrophosphatases"/>
    <property type="match status" value="1"/>
</dbReference>
<dbReference type="InterPro" id="IPR002496">
    <property type="entry name" value="PRib_AMP_CycHydrolase_dom"/>
</dbReference>
<comment type="similarity">
    <text evidence="7">In the C-terminal section; belongs to the histidinol dehydrogenase family.</text>
</comment>
<evidence type="ECO:0000313" key="25">
    <source>
        <dbReference type="Proteomes" id="UP000274922"/>
    </source>
</evidence>
<dbReference type="Gene3D" id="3.40.50.1980">
    <property type="entry name" value="Nitrogenase molybdenum iron protein domain"/>
    <property type="match status" value="2"/>
</dbReference>
<dbReference type="CDD" id="cd11546">
    <property type="entry name" value="NTP-PPase_His4"/>
    <property type="match status" value="1"/>
</dbReference>
<gene>
    <name evidence="24" type="ORF">CXG81DRAFT_12863</name>
</gene>
<evidence type="ECO:0000313" key="24">
    <source>
        <dbReference type="EMBL" id="RKP00729.1"/>
    </source>
</evidence>
<evidence type="ECO:0000256" key="19">
    <source>
        <dbReference type="ARBA" id="ARBA00023027"/>
    </source>
</evidence>
<keyword evidence="14" id="KW-0547">Nucleotide-binding</keyword>